<gene>
    <name evidence="2" type="ORF">CHU95_11490</name>
</gene>
<reference evidence="2 3" key="1">
    <citation type="submission" date="2017-07" db="EMBL/GenBank/DDBJ databases">
        <title>Niveispirillum cyanobacteriorum sp. nov., isolated from cyanobacterial aggregates in a eutrophic lake.</title>
        <authorList>
            <person name="Cai H."/>
        </authorList>
    </citation>
    <scope>NUCLEOTIDE SEQUENCE [LARGE SCALE GENOMIC DNA]</scope>
    <source>
        <strain evidence="3">TH1-14</strain>
    </source>
</reference>
<dbReference type="OrthoDB" id="257397at2"/>
<evidence type="ECO:0008006" key="4">
    <source>
        <dbReference type="Google" id="ProtNLM"/>
    </source>
</evidence>
<feature type="signal peptide" evidence="1">
    <location>
        <begin position="1"/>
        <end position="21"/>
    </location>
</feature>
<keyword evidence="1" id="KW-0732">Signal</keyword>
<dbReference type="AlphaFoldDB" id="A0A255YZI1"/>
<proteinExistence type="predicted"/>
<dbReference type="RefSeq" id="WP_094456468.1">
    <property type="nucleotide sequence ID" value="NZ_NOXU01000028.1"/>
</dbReference>
<accession>A0A255YZI1</accession>
<sequence>MKTVKIVMLLAMLGGAMPALAFKQVQDPALASQAIPHDPRAVPRATLGWDKLADTKETQKQVQEVNRLVAVFGPGVKSLDGQPFTVAGFFLPLDTGETSRSFLLSSLAPTCPFCPPPGPADLIQVSAAEPVTATLDQVTLEGTLRLSAEDVNGIYFHLENARVVPKS</sequence>
<comment type="caution">
    <text evidence="2">The sequence shown here is derived from an EMBL/GenBank/DDBJ whole genome shotgun (WGS) entry which is preliminary data.</text>
</comment>
<dbReference type="EMBL" id="NOXU01000028">
    <property type="protein sequence ID" value="OYQ34616.1"/>
    <property type="molecule type" value="Genomic_DNA"/>
</dbReference>
<name>A0A255YZI1_9PROT</name>
<protein>
    <recommendedName>
        <fullName evidence="4">DUF3299 domain-containing protein</fullName>
    </recommendedName>
</protein>
<evidence type="ECO:0000256" key="1">
    <source>
        <dbReference type="SAM" id="SignalP"/>
    </source>
</evidence>
<dbReference type="Proteomes" id="UP000216998">
    <property type="component" value="Unassembled WGS sequence"/>
</dbReference>
<organism evidence="2 3">
    <name type="scientific">Niveispirillum lacus</name>
    <dbReference type="NCBI Taxonomy" id="1981099"/>
    <lineage>
        <taxon>Bacteria</taxon>
        <taxon>Pseudomonadati</taxon>
        <taxon>Pseudomonadota</taxon>
        <taxon>Alphaproteobacteria</taxon>
        <taxon>Rhodospirillales</taxon>
        <taxon>Azospirillaceae</taxon>
        <taxon>Niveispirillum</taxon>
    </lineage>
</organism>
<keyword evidence="3" id="KW-1185">Reference proteome</keyword>
<dbReference type="Gene3D" id="2.40.50.870">
    <property type="entry name" value="Protein of unknown function (DUF3299)"/>
    <property type="match status" value="1"/>
</dbReference>
<evidence type="ECO:0000313" key="3">
    <source>
        <dbReference type="Proteomes" id="UP000216998"/>
    </source>
</evidence>
<dbReference type="InterPro" id="IPR021727">
    <property type="entry name" value="DUF3299"/>
</dbReference>
<dbReference type="Pfam" id="PF11736">
    <property type="entry name" value="DUF3299"/>
    <property type="match status" value="1"/>
</dbReference>
<feature type="chain" id="PRO_5012513536" description="DUF3299 domain-containing protein" evidence="1">
    <location>
        <begin position="22"/>
        <end position="167"/>
    </location>
</feature>
<evidence type="ECO:0000313" key="2">
    <source>
        <dbReference type="EMBL" id="OYQ34616.1"/>
    </source>
</evidence>